<dbReference type="CDD" id="cd08297">
    <property type="entry name" value="CAD3"/>
    <property type="match status" value="1"/>
</dbReference>
<keyword evidence="9" id="KW-1185">Reference proteome</keyword>
<evidence type="ECO:0000256" key="1">
    <source>
        <dbReference type="ARBA" id="ARBA00001947"/>
    </source>
</evidence>
<accession>A0AAD9D0M7</accession>
<evidence type="ECO:0000313" key="9">
    <source>
        <dbReference type="Proteomes" id="UP001182556"/>
    </source>
</evidence>
<dbReference type="InterPro" id="IPR013154">
    <property type="entry name" value="ADH-like_N"/>
</dbReference>
<comment type="similarity">
    <text evidence="2">Belongs to the zinc-containing alcohol dehydrogenase family.</text>
</comment>
<evidence type="ECO:0000259" key="7">
    <source>
        <dbReference type="SMART" id="SM00829"/>
    </source>
</evidence>
<name>A0AAD9D0M7_PAPLA</name>
<dbReference type="SMART" id="SM00829">
    <property type="entry name" value="PKS_ER"/>
    <property type="match status" value="1"/>
</dbReference>
<gene>
    <name evidence="8" type="ORF">DB88DRAFT_441458</name>
</gene>
<evidence type="ECO:0000256" key="5">
    <source>
        <dbReference type="ARBA" id="ARBA00023002"/>
    </source>
</evidence>
<comment type="cofactor">
    <cofactor evidence="1">
        <name>Zn(2+)</name>
        <dbReference type="ChEBI" id="CHEBI:29105"/>
    </cofactor>
</comment>
<evidence type="ECO:0000256" key="4">
    <source>
        <dbReference type="ARBA" id="ARBA00022833"/>
    </source>
</evidence>
<keyword evidence="3" id="KW-0479">Metal-binding</keyword>
<dbReference type="EMBL" id="JAODAN010000008">
    <property type="protein sequence ID" value="KAK1922551.1"/>
    <property type="molecule type" value="Genomic_DNA"/>
</dbReference>
<dbReference type="Gene3D" id="3.40.50.720">
    <property type="entry name" value="NAD(P)-binding Rossmann-like Domain"/>
    <property type="match status" value="1"/>
</dbReference>
<evidence type="ECO:0000256" key="2">
    <source>
        <dbReference type="ARBA" id="ARBA00008072"/>
    </source>
</evidence>
<keyword evidence="6" id="KW-0520">NAD</keyword>
<dbReference type="Proteomes" id="UP001182556">
    <property type="component" value="Unassembled WGS sequence"/>
</dbReference>
<protein>
    <submittedName>
        <fullName evidence="8">Chaperonin 10-like protein</fullName>
    </submittedName>
</protein>
<dbReference type="InterPro" id="IPR011032">
    <property type="entry name" value="GroES-like_sf"/>
</dbReference>
<evidence type="ECO:0000256" key="3">
    <source>
        <dbReference type="ARBA" id="ARBA00022723"/>
    </source>
</evidence>
<evidence type="ECO:0000313" key="8">
    <source>
        <dbReference type="EMBL" id="KAK1922551.1"/>
    </source>
</evidence>
<dbReference type="Gene3D" id="3.90.180.10">
    <property type="entry name" value="Medium-chain alcohol dehydrogenases, catalytic domain"/>
    <property type="match status" value="1"/>
</dbReference>
<dbReference type="Pfam" id="PF00107">
    <property type="entry name" value="ADH_zinc_N"/>
    <property type="match status" value="1"/>
</dbReference>
<dbReference type="InterPro" id="IPR020843">
    <property type="entry name" value="ER"/>
</dbReference>
<dbReference type="InterPro" id="IPR013149">
    <property type="entry name" value="ADH-like_C"/>
</dbReference>
<reference evidence="8" key="1">
    <citation type="submission" date="2023-02" db="EMBL/GenBank/DDBJ databases">
        <title>Identification and recombinant expression of a fungal hydrolase from Papiliotrema laurentii that hydrolyzes apple cutin and clears colloidal polyester polyurethane.</title>
        <authorList>
            <consortium name="DOE Joint Genome Institute"/>
            <person name="Roman V.A."/>
            <person name="Bojanowski C."/>
            <person name="Crable B.R."/>
            <person name="Wagner D.N."/>
            <person name="Hung C.S."/>
            <person name="Nadeau L.J."/>
            <person name="Schratz L."/>
            <person name="Haridas S."/>
            <person name="Pangilinan J."/>
            <person name="Lipzen A."/>
            <person name="Na H."/>
            <person name="Yan M."/>
            <person name="Ng V."/>
            <person name="Grigoriev I.V."/>
            <person name="Spatafora J.W."/>
            <person name="Barlow D."/>
            <person name="Biffinger J."/>
            <person name="Kelley-Loughnane N."/>
            <person name="Varaljay V.A."/>
            <person name="Crookes-Goodson W.J."/>
        </authorList>
    </citation>
    <scope>NUCLEOTIDE SEQUENCE</scope>
    <source>
        <strain evidence="8">5307AH</strain>
    </source>
</reference>
<dbReference type="InterPro" id="IPR036291">
    <property type="entry name" value="NAD(P)-bd_dom_sf"/>
</dbReference>
<dbReference type="FunFam" id="3.40.50.720:FF:000039">
    <property type="entry name" value="Alcohol dehydrogenase AdhP"/>
    <property type="match status" value="1"/>
</dbReference>
<dbReference type="AlphaFoldDB" id="A0AAD9D0M7"/>
<organism evidence="8 9">
    <name type="scientific">Papiliotrema laurentii</name>
    <name type="common">Cryptococcus laurentii</name>
    <dbReference type="NCBI Taxonomy" id="5418"/>
    <lineage>
        <taxon>Eukaryota</taxon>
        <taxon>Fungi</taxon>
        <taxon>Dikarya</taxon>
        <taxon>Basidiomycota</taxon>
        <taxon>Agaricomycotina</taxon>
        <taxon>Tremellomycetes</taxon>
        <taxon>Tremellales</taxon>
        <taxon>Rhynchogastremaceae</taxon>
        <taxon>Papiliotrema</taxon>
    </lineage>
</organism>
<dbReference type="SUPFAM" id="SSF50129">
    <property type="entry name" value="GroES-like"/>
    <property type="match status" value="1"/>
</dbReference>
<dbReference type="GO" id="GO:0004022">
    <property type="term" value="F:alcohol dehydrogenase (NAD+) activity"/>
    <property type="evidence" value="ECO:0007669"/>
    <property type="project" value="TreeGrafter"/>
</dbReference>
<comment type="caution">
    <text evidence="8">The sequence shown here is derived from an EMBL/GenBank/DDBJ whole genome shotgun (WGS) entry which is preliminary data.</text>
</comment>
<dbReference type="PANTHER" id="PTHR42940">
    <property type="entry name" value="ALCOHOL DEHYDROGENASE 1-RELATED"/>
    <property type="match status" value="1"/>
</dbReference>
<keyword evidence="5" id="KW-0560">Oxidoreductase</keyword>
<dbReference type="PANTHER" id="PTHR42940:SF8">
    <property type="entry name" value="VACUOLAR PROTEIN SORTING-ASSOCIATED PROTEIN 11"/>
    <property type="match status" value="1"/>
</dbReference>
<keyword evidence="4" id="KW-0862">Zinc</keyword>
<dbReference type="Pfam" id="PF08240">
    <property type="entry name" value="ADH_N"/>
    <property type="match status" value="1"/>
</dbReference>
<dbReference type="GO" id="GO:0046872">
    <property type="term" value="F:metal ion binding"/>
    <property type="evidence" value="ECO:0007669"/>
    <property type="project" value="UniProtKB-KW"/>
</dbReference>
<proteinExistence type="inferred from homology"/>
<dbReference type="SUPFAM" id="SSF51735">
    <property type="entry name" value="NAD(P)-binding Rossmann-fold domains"/>
    <property type="match status" value="1"/>
</dbReference>
<feature type="domain" description="Enoyl reductase (ER)" evidence="7">
    <location>
        <begin position="17"/>
        <end position="353"/>
    </location>
</feature>
<dbReference type="GO" id="GO:0005737">
    <property type="term" value="C:cytoplasm"/>
    <property type="evidence" value="ECO:0007669"/>
    <property type="project" value="TreeGrafter"/>
</dbReference>
<evidence type="ECO:0000256" key="6">
    <source>
        <dbReference type="ARBA" id="ARBA00023027"/>
    </source>
</evidence>
<sequence>MVQIPKEMRALRVEHKGDKHYKLTTVPVPQPKGHEALVKIGAAGLCHTDLLVMSGEFGGDNYPITGSHEPAGTVVALGPDARGYVEVGQRVAGLLPLDPCGKCADCRLGDWKYCGNSKYTGIHVDGAFAEYEILDARHLVPIPDTISFEQVAPLTCAGVTIYTAIKKTNLKPGQILAISGLGALGHLGVQMAKAMGLKVVGIDARPEPIEMTRGFKLAPDLLLDASKTPAEDAVKEIVKLREEGYDGWDGADAVILTADPLSSQRYGLDIVRRHGLVVVVAQPPEIKFQFKDFIFRDLTIVGSLHGNTRDLKETIELCAKHGIQSELSTFTMEQSREMVDSVHDEKRKGKSVLVFEPWGGVDGV</sequence>